<dbReference type="STRING" id="46731.A0A3M6UIA2"/>
<dbReference type="InterPro" id="IPR011527">
    <property type="entry name" value="ABC1_TM_dom"/>
</dbReference>
<evidence type="ECO:0000256" key="4">
    <source>
        <dbReference type="ARBA" id="ARBA00022692"/>
    </source>
</evidence>
<dbReference type="GO" id="GO:0140359">
    <property type="term" value="F:ABC-type transporter activity"/>
    <property type="evidence" value="ECO:0007669"/>
    <property type="project" value="InterPro"/>
</dbReference>
<dbReference type="GO" id="GO:0016020">
    <property type="term" value="C:membrane"/>
    <property type="evidence" value="ECO:0007669"/>
    <property type="project" value="UniProtKB-SubCell"/>
</dbReference>
<dbReference type="EMBL" id="RCHS01001462">
    <property type="protein sequence ID" value="RMX53366.1"/>
    <property type="molecule type" value="Genomic_DNA"/>
</dbReference>
<comment type="caution">
    <text evidence="11">The sequence shown here is derived from an EMBL/GenBank/DDBJ whole genome shotgun (WGS) entry which is preliminary data.</text>
</comment>
<evidence type="ECO:0000256" key="5">
    <source>
        <dbReference type="ARBA" id="ARBA00022741"/>
    </source>
</evidence>
<feature type="transmembrane region" description="Helical" evidence="9">
    <location>
        <begin position="69"/>
        <end position="91"/>
    </location>
</feature>
<dbReference type="PROSITE" id="PS50929">
    <property type="entry name" value="ABC_TM1F"/>
    <property type="match status" value="1"/>
</dbReference>
<evidence type="ECO:0000256" key="1">
    <source>
        <dbReference type="ARBA" id="ARBA00004141"/>
    </source>
</evidence>
<gene>
    <name evidence="11" type="ORF">pdam_00024688</name>
</gene>
<evidence type="ECO:0000259" key="10">
    <source>
        <dbReference type="PROSITE" id="PS50929"/>
    </source>
</evidence>
<reference evidence="11 12" key="1">
    <citation type="journal article" date="2018" name="Sci. Rep.">
        <title>Comparative analysis of the Pocillopora damicornis genome highlights role of immune system in coral evolution.</title>
        <authorList>
            <person name="Cunning R."/>
            <person name="Bay R.A."/>
            <person name="Gillette P."/>
            <person name="Baker A.C."/>
            <person name="Traylor-Knowles N."/>
        </authorList>
    </citation>
    <scope>NUCLEOTIDE SEQUENCE [LARGE SCALE GENOMIC DNA]</scope>
    <source>
        <strain evidence="11">RSMAS</strain>
        <tissue evidence="11">Whole animal</tissue>
    </source>
</reference>
<comment type="subcellular location">
    <subcellularLocation>
        <location evidence="1">Membrane</location>
        <topology evidence="1">Multi-pass membrane protein</topology>
    </subcellularLocation>
</comment>
<evidence type="ECO:0000256" key="6">
    <source>
        <dbReference type="ARBA" id="ARBA00022840"/>
    </source>
</evidence>
<keyword evidence="3" id="KW-0813">Transport</keyword>
<name>A0A3M6UIA2_POCDA</name>
<keyword evidence="7 9" id="KW-1133">Transmembrane helix</keyword>
<evidence type="ECO:0000313" key="12">
    <source>
        <dbReference type="Proteomes" id="UP000275408"/>
    </source>
</evidence>
<proteinExistence type="inferred from homology"/>
<evidence type="ECO:0000256" key="9">
    <source>
        <dbReference type="SAM" id="Phobius"/>
    </source>
</evidence>
<keyword evidence="5" id="KW-0547">Nucleotide-binding</keyword>
<dbReference type="InterPro" id="IPR050173">
    <property type="entry name" value="ABC_transporter_C-like"/>
</dbReference>
<dbReference type="Pfam" id="PF00664">
    <property type="entry name" value="ABC_membrane"/>
    <property type="match status" value="1"/>
</dbReference>
<keyword evidence="12" id="KW-1185">Reference proteome</keyword>
<dbReference type="PANTHER" id="PTHR24223">
    <property type="entry name" value="ATP-BINDING CASSETTE SUB-FAMILY C"/>
    <property type="match status" value="1"/>
</dbReference>
<dbReference type="OrthoDB" id="6500128at2759"/>
<keyword evidence="8 9" id="KW-0472">Membrane</keyword>
<comment type="similarity">
    <text evidence="2">Belongs to the ABC transporter superfamily. ABCC family. Conjugate transporter (TC 3.A.1.208) subfamily.</text>
</comment>
<dbReference type="PANTHER" id="PTHR24223:SF456">
    <property type="entry name" value="MULTIDRUG RESISTANCE-ASSOCIATED PROTEIN LETHAL(2)03659"/>
    <property type="match status" value="1"/>
</dbReference>
<sequence>MYSLKTSRQLKRLESINRSPVYSHVSETLNGLETIRTRRRQQDFVEELYRYQDVHTQSYIMVLASARWLGVRMTFLTTFLILAVALAAIVVSQDAGMYLLAATVHLLN</sequence>
<accession>A0A3M6UIA2</accession>
<evidence type="ECO:0000256" key="2">
    <source>
        <dbReference type="ARBA" id="ARBA00009726"/>
    </source>
</evidence>
<dbReference type="AlphaFoldDB" id="A0A3M6UIA2"/>
<evidence type="ECO:0000256" key="8">
    <source>
        <dbReference type="ARBA" id="ARBA00023136"/>
    </source>
</evidence>
<dbReference type="InterPro" id="IPR036640">
    <property type="entry name" value="ABC1_TM_sf"/>
</dbReference>
<evidence type="ECO:0000313" key="11">
    <source>
        <dbReference type="EMBL" id="RMX53366.1"/>
    </source>
</evidence>
<dbReference type="SUPFAM" id="SSF90123">
    <property type="entry name" value="ABC transporter transmembrane region"/>
    <property type="match status" value="1"/>
</dbReference>
<evidence type="ECO:0000256" key="7">
    <source>
        <dbReference type="ARBA" id="ARBA00022989"/>
    </source>
</evidence>
<feature type="domain" description="ABC transmembrane type-1" evidence="10">
    <location>
        <begin position="1"/>
        <end position="108"/>
    </location>
</feature>
<dbReference type="Proteomes" id="UP000275408">
    <property type="component" value="Unassembled WGS sequence"/>
</dbReference>
<protein>
    <recommendedName>
        <fullName evidence="10">ABC transmembrane type-1 domain-containing protein</fullName>
    </recommendedName>
</protein>
<dbReference type="Gene3D" id="1.20.1560.10">
    <property type="entry name" value="ABC transporter type 1, transmembrane domain"/>
    <property type="match status" value="1"/>
</dbReference>
<organism evidence="11 12">
    <name type="scientific">Pocillopora damicornis</name>
    <name type="common">Cauliflower coral</name>
    <name type="synonym">Millepora damicornis</name>
    <dbReference type="NCBI Taxonomy" id="46731"/>
    <lineage>
        <taxon>Eukaryota</taxon>
        <taxon>Metazoa</taxon>
        <taxon>Cnidaria</taxon>
        <taxon>Anthozoa</taxon>
        <taxon>Hexacorallia</taxon>
        <taxon>Scleractinia</taxon>
        <taxon>Astrocoeniina</taxon>
        <taxon>Pocilloporidae</taxon>
        <taxon>Pocillopora</taxon>
    </lineage>
</organism>
<evidence type="ECO:0000256" key="3">
    <source>
        <dbReference type="ARBA" id="ARBA00022448"/>
    </source>
</evidence>
<dbReference type="GO" id="GO:0005524">
    <property type="term" value="F:ATP binding"/>
    <property type="evidence" value="ECO:0007669"/>
    <property type="project" value="UniProtKB-KW"/>
</dbReference>
<keyword evidence="6" id="KW-0067">ATP-binding</keyword>
<keyword evidence="4 9" id="KW-0812">Transmembrane</keyword>